<dbReference type="AlphaFoldDB" id="A0A0F9DJ71"/>
<organism evidence="1">
    <name type="scientific">marine sediment metagenome</name>
    <dbReference type="NCBI Taxonomy" id="412755"/>
    <lineage>
        <taxon>unclassified sequences</taxon>
        <taxon>metagenomes</taxon>
        <taxon>ecological metagenomes</taxon>
    </lineage>
</organism>
<protein>
    <submittedName>
        <fullName evidence="1">Uncharacterized protein</fullName>
    </submittedName>
</protein>
<name>A0A0F9DJ71_9ZZZZ</name>
<proteinExistence type="predicted"/>
<reference evidence="1" key="1">
    <citation type="journal article" date="2015" name="Nature">
        <title>Complex archaea that bridge the gap between prokaryotes and eukaryotes.</title>
        <authorList>
            <person name="Spang A."/>
            <person name="Saw J.H."/>
            <person name="Jorgensen S.L."/>
            <person name="Zaremba-Niedzwiedzka K."/>
            <person name="Martijn J."/>
            <person name="Lind A.E."/>
            <person name="van Eijk R."/>
            <person name="Schleper C."/>
            <person name="Guy L."/>
            <person name="Ettema T.J."/>
        </authorList>
    </citation>
    <scope>NUCLEOTIDE SEQUENCE</scope>
</reference>
<accession>A0A0F9DJ71</accession>
<dbReference type="EMBL" id="LAZR01039138">
    <property type="protein sequence ID" value="KKL17746.1"/>
    <property type="molecule type" value="Genomic_DNA"/>
</dbReference>
<comment type="caution">
    <text evidence="1">The sequence shown here is derived from an EMBL/GenBank/DDBJ whole genome shotgun (WGS) entry which is preliminary data.</text>
</comment>
<evidence type="ECO:0000313" key="1">
    <source>
        <dbReference type="EMBL" id="KKL17746.1"/>
    </source>
</evidence>
<gene>
    <name evidence="1" type="ORF">LCGC14_2482490</name>
</gene>
<sequence>MTTNDGGPAFPGNFACINVEGLLDDARNFGFAESGMSLRDWYAGLAMQTLMNPSTLVAMKNELECLDRSTTGVLALLAFEAANSMLAARKREEREEPGDG</sequence>